<dbReference type="PIRSF" id="PIRSF020481">
    <property type="entry name" value="BAP"/>
    <property type="match status" value="1"/>
</dbReference>
<reference evidence="2 3" key="1">
    <citation type="submission" date="2019-09" db="EMBL/GenBank/DDBJ databases">
        <title>YIM 132548 draft genome.</title>
        <authorList>
            <person name="Jiang L."/>
        </authorList>
    </citation>
    <scope>NUCLEOTIDE SEQUENCE [LARGE SCALE GENOMIC DNA]</scope>
    <source>
        <strain evidence="2 3">YIM 132548</strain>
    </source>
</reference>
<comment type="caution">
    <text evidence="2">The sequence shown here is derived from an EMBL/GenBank/DDBJ whole genome shotgun (WGS) entry which is preliminary data.</text>
</comment>
<evidence type="ECO:0000313" key="2">
    <source>
        <dbReference type="EMBL" id="KAB1069260.1"/>
    </source>
</evidence>
<sequence length="321" mass="33838">MTRFVAPNLAGLAPPPAIDPSTYQQVLDARLADLATRLTAAGLSDVAGVVLTLETEPLRIGQETDSYFELLIRQRINEAVRANLIATATAGDLDHLAATFYGVARLLVTPSDPSTGAAAGYENDDTFRARALLSLEARSTAGPEGAYVYQALETDRAAVLDAACYGEEDAALYADGSAVLAPEVLIVLLARDGDGTPSDALLATVAAQLNKEEVRPIGDKVTIESAAITPYAVEMVIRHAPGADPEPLRAEARTRVEAYVAARRRIGRVVQRLGIGAAAKITDVEEIELAEPVADIDPGSKGAGFCTSIVITAEVTEDSWR</sequence>
<accession>A0A6N6MK70</accession>
<feature type="domain" description="Baseplate J-like central" evidence="1">
    <location>
        <begin position="139"/>
        <end position="224"/>
    </location>
</feature>
<dbReference type="AlphaFoldDB" id="A0A6N6MK70"/>
<gene>
    <name evidence="2" type="ORF">F6X51_25640</name>
</gene>
<dbReference type="RefSeq" id="WP_150966699.1">
    <property type="nucleotide sequence ID" value="NZ_VZZJ01000041.1"/>
</dbReference>
<proteinExistence type="predicted"/>
<keyword evidence="3" id="KW-1185">Reference proteome</keyword>
<dbReference type="EMBL" id="VZZJ01000041">
    <property type="protein sequence ID" value="KAB1069260.1"/>
    <property type="molecule type" value="Genomic_DNA"/>
</dbReference>
<evidence type="ECO:0000259" key="1">
    <source>
        <dbReference type="Pfam" id="PF26078"/>
    </source>
</evidence>
<dbReference type="Pfam" id="PF26078">
    <property type="entry name" value="Baseplate_J_M"/>
    <property type="match status" value="1"/>
</dbReference>
<organism evidence="2 3">
    <name type="scientific">Methylobacterium planeticum</name>
    <dbReference type="NCBI Taxonomy" id="2615211"/>
    <lineage>
        <taxon>Bacteria</taxon>
        <taxon>Pseudomonadati</taxon>
        <taxon>Pseudomonadota</taxon>
        <taxon>Alphaproteobacteria</taxon>
        <taxon>Hyphomicrobiales</taxon>
        <taxon>Methylobacteriaceae</taxon>
        <taxon>Methylobacterium</taxon>
    </lineage>
</organism>
<dbReference type="InterPro" id="IPR014507">
    <property type="entry name" value="Baseplate_assembly_J_pred"/>
</dbReference>
<protein>
    <submittedName>
        <fullName evidence="2">Baseplate J protein</fullName>
    </submittedName>
</protein>
<dbReference type="Proteomes" id="UP000441523">
    <property type="component" value="Unassembled WGS sequence"/>
</dbReference>
<name>A0A6N6MK70_9HYPH</name>
<dbReference type="InterPro" id="IPR058531">
    <property type="entry name" value="Baseplate_J_M"/>
</dbReference>
<evidence type="ECO:0000313" key="3">
    <source>
        <dbReference type="Proteomes" id="UP000441523"/>
    </source>
</evidence>